<keyword evidence="3" id="KW-0812">Transmembrane</keyword>
<dbReference type="InterPro" id="IPR014032">
    <property type="entry name" value="Peptidase_A24A_bac"/>
</dbReference>
<keyword evidence="6" id="KW-1185">Reference proteome</keyword>
<evidence type="ECO:0000256" key="1">
    <source>
        <dbReference type="ARBA" id="ARBA00005801"/>
    </source>
</evidence>
<dbReference type="EC" id="2.1.1.-" evidence="5"/>
<dbReference type="InterPro" id="IPR000045">
    <property type="entry name" value="Prepilin_IV_endopep_pep"/>
</dbReference>
<keyword evidence="3" id="KW-1133">Transmembrane helix</keyword>
<feature type="domain" description="Prepilin type IV endopeptidase peptidase" evidence="4">
    <location>
        <begin position="42"/>
        <end position="148"/>
    </location>
</feature>
<feature type="transmembrane region" description="Helical" evidence="3">
    <location>
        <begin position="169"/>
        <end position="188"/>
    </location>
</feature>
<evidence type="ECO:0000313" key="5">
    <source>
        <dbReference type="EMBL" id="MDQ0503322.1"/>
    </source>
</evidence>
<dbReference type="PRINTS" id="PR00864">
    <property type="entry name" value="PREPILNPTASE"/>
</dbReference>
<keyword evidence="5" id="KW-0489">Methyltransferase</keyword>
<accession>A0ABU0L846</accession>
<dbReference type="PANTHER" id="PTHR30487">
    <property type="entry name" value="TYPE 4 PREPILIN-LIKE PROTEINS LEADER PEPTIDE-PROCESSING ENZYME"/>
    <property type="match status" value="1"/>
</dbReference>
<feature type="transmembrane region" description="Helical" evidence="3">
    <location>
        <begin position="59"/>
        <end position="78"/>
    </location>
</feature>
<dbReference type="GO" id="GO:0004190">
    <property type="term" value="F:aspartic-type endopeptidase activity"/>
    <property type="evidence" value="ECO:0007669"/>
    <property type="project" value="UniProtKB-EC"/>
</dbReference>
<sequence length="191" mass="19104">MWGVLALVVGAGMAASFTLAGGLEGGSGGSLAGFLGSLAAVAFVPVVAAIAVVDARHFIIPDTLNGAGLALGLLYAAASGGSELLAVALARGAGLALAFWAVRVAYRALRKREGLGLGDVKLAGVAGAWLDVTAIPLAIEMAALAALLGVGIAHLAGGRTARLDRRLPFGLFFAPAIWAAWGFDRMVWGGL</sequence>
<gene>
    <name evidence="5" type="ORF">QOZ94_000092</name>
</gene>
<evidence type="ECO:0000313" key="6">
    <source>
        <dbReference type="Proteomes" id="UP001241747"/>
    </source>
</evidence>
<dbReference type="PANTHER" id="PTHR30487:SF0">
    <property type="entry name" value="PREPILIN LEADER PEPTIDASE_N-METHYLTRANSFERASE-RELATED"/>
    <property type="match status" value="1"/>
</dbReference>
<dbReference type="GO" id="GO:0008168">
    <property type="term" value="F:methyltransferase activity"/>
    <property type="evidence" value="ECO:0007669"/>
    <property type="project" value="UniProtKB-KW"/>
</dbReference>
<dbReference type="InterPro" id="IPR050882">
    <property type="entry name" value="Prepilin_peptidase/N-MTase"/>
</dbReference>
<proteinExistence type="inferred from homology"/>
<dbReference type="RefSeq" id="WP_237346049.1">
    <property type="nucleotide sequence ID" value="NZ_JABWGX010000015.1"/>
</dbReference>
<feature type="transmembrane region" description="Helical" evidence="3">
    <location>
        <begin position="30"/>
        <end position="52"/>
    </location>
</feature>
<protein>
    <submittedName>
        <fullName evidence="5">Leader peptidase (Prepilin peptidase)/N-methyltransferase</fullName>
        <ecNumber evidence="5">2.1.1.-</ecNumber>
        <ecNumber evidence="5">3.4.23.43</ecNumber>
    </submittedName>
</protein>
<keyword evidence="5" id="KW-0378">Hydrolase</keyword>
<evidence type="ECO:0000259" key="4">
    <source>
        <dbReference type="Pfam" id="PF01478"/>
    </source>
</evidence>
<evidence type="ECO:0000256" key="2">
    <source>
        <dbReference type="RuleBase" id="RU003793"/>
    </source>
</evidence>
<organism evidence="5 6">
    <name type="scientific">Xanthobacter agilis</name>
    <dbReference type="NCBI Taxonomy" id="47492"/>
    <lineage>
        <taxon>Bacteria</taxon>
        <taxon>Pseudomonadati</taxon>
        <taxon>Pseudomonadota</taxon>
        <taxon>Alphaproteobacteria</taxon>
        <taxon>Hyphomicrobiales</taxon>
        <taxon>Xanthobacteraceae</taxon>
        <taxon>Xanthobacter</taxon>
    </lineage>
</organism>
<dbReference type="EC" id="3.4.23.43" evidence="5"/>
<dbReference type="GO" id="GO:0032259">
    <property type="term" value="P:methylation"/>
    <property type="evidence" value="ECO:0007669"/>
    <property type="project" value="UniProtKB-KW"/>
</dbReference>
<name>A0ABU0L846_XANAG</name>
<keyword evidence="5" id="KW-0808">Transferase</keyword>
<dbReference type="Gene3D" id="1.20.120.1220">
    <property type="match status" value="1"/>
</dbReference>
<comment type="caution">
    <text evidence="5">The sequence shown here is derived from an EMBL/GenBank/DDBJ whole genome shotgun (WGS) entry which is preliminary data.</text>
</comment>
<feature type="transmembrane region" description="Helical" evidence="3">
    <location>
        <begin position="138"/>
        <end position="157"/>
    </location>
</feature>
<evidence type="ECO:0000256" key="3">
    <source>
        <dbReference type="SAM" id="Phobius"/>
    </source>
</evidence>
<dbReference type="Proteomes" id="UP001241747">
    <property type="component" value="Unassembled WGS sequence"/>
</dbReference>
<reference evidence="5 6" key="1">
    <citation type="submission" date="2023-07" db="EMBL/GenBank/DDBJ databases">
        <title>Genomic Encyclopedia of Type Strains, Phase IV (KMG-IV): sequencing the most valuable type-strain genomes for metagenomic binning, comparative biology and taxonomic classification.</title>
        <authorList>
            <person name="Goeker M."/>
        </authorList>
    </citation>
    <scope>NUCLEOTIDE SEQUENCE [LARGE SCALE GENOMIC DNA]</scope>
    <source>
        <strain evidence="5 6">DSM 3770</strain>
    </source>
</reference>
<keyword evidence="3" id="KW-0472">Membrane</keyword>
<comment type="similarity">
    <text evidence="1 2">Belongs to the peptidase A24 family.</text>
</comment>
<dbReference type="Pfam" id="PF01478">
    <property type="entry name" value="Peptidase_A24"/>
    <property type="match status" value="1"/>
</dbReference>
<dbReference type="EMBL" id="JAUSVY010000001">
    <property type="protein sequence ID" value="MDQ0503322.1"/>
    <property type="molecule type" value="Genomic_DNA"/>
</dbReference>